<dbReference type="AlphaFoldDB" id="A0A1M6PQ81"/>
<feature type="domain" description="Aldehyde dehydrogenase" evidence="4">
    <location>
        <begin position="8"/>
        <end position="459"/>
    </location>
</feature>
<dbReference type="InterPro" id="IPR044148">
    <property type="entry name" value="ALDH_GabD1-like"/>
</dbReference>
<dbReference type="GO" id="GO:0004030">
    <property type="term" value="F:aldehyde dehydrogenase [NAD(P)+] activity"/>
    <property type="evidence" value="ECO:0007669"/>
    <property type="project" value="InterPro"/>
</dbReference>
<dbReference type="Proteomes" id="UP000185812">
    <property type="component" value="Unassembled WGS sequence"/>
</dbReference>
<dbReference type="PANTHER" id="PTHR43217:SF1">
    <property type="entry name" value="SUCCINATE SEMIALDEHYDE DEHYDROGENASE [NAD(P)+] SAD"/>
    <property type="match status" value="1"/>
</dbReference>
<protein>
    <submittedName>
        <fullName evidence="5">Succinate-semialdehyde dehydrogenase / glutarate-semialdehyde dehydrogenase</fullName>
    </submittedName>
</protein>
<proteinExistence type="inferred from homology"/>
<dbReference type="PROSITE" id="PS00070">
    <property type="entry name" value="ALDEHYDE_DEHYDR_CYS"/>
    <property type="match status" value="1"/>
</dbReference>
<dbReference type="STRING" id="633813.SAMN04488087_0277"/>
<dbReference type="SUPFAM" id="SSF53720">
    <property type="entry name" value="ALDH-like"/>
    <property type="match status" value="1"/>
</dbReference>
<dbReference type="FunFam" id="3.40.605.10:FF:000012">
    <property type="entry name" value="NAD-dependent succinate-semialdehyde dehydrogenase"/>
    <property type="match status" value="1"/>
</dbReference>
<comment type="similarity">
    <text evidence="1">Belongs to the aldehyde dehydrogenase family.</text>
</comment>
<reference evidence="6" key="1">
    <citation type="submission" date="2016-11" db="EMBL/GenBank/DDBJ databases">
        <authorList>
            <person name="Varghese N."/>
            <person name="Submissions S."/>
        </authorList>
    </citation>
    <scope>NUCLEOTIDE SEQUENCE [LARGE SCALE GENOMIC DNA]</scope>
    <source>
        <strain evidence="6">DSM 22212</strain>
    </source>
</reference>
<dbReference type="InterPro" id="IPR016160">
    <property type="entry name" value="Ald_DH_CS_CYS"/>
</dbReference>
<dbReference type="Gene3D" id="3.40.309.10">
    <property type="entry name" value="Aldehyde Dehydrogenase, Chain A, domain 2"/>
    <property type="match status" value="1"/>
</dbReference>
<dbReference type="PANTHER" id="PTHR43217">
    <property type="entry name" value="SUCCINATE SEMIALDEHYDE DEHYDROGENASE [NAD(P)+] SAD"/>
    <property type="match status" value="1"/>
</dbReference>
<dbReference type="InterPro" id="IPR015590">
    <property type="entry name" value="Aldehyde_DH_dom"/>
</dbReference>
<evidence type="ECO:0000256" key="3">
    <source>
        <dbReference type="ARBA" id="ARBA00023002"/>
    </source>
</evidence>
<evidence type="ECO:0000313" key="6">
    <source>
        <dbReference type="Proteomes" id="UP000185812"/>
    </source>
</evidence>
<evidence type="ECO:0000256" key="1">
    <source>
        <dbReference type="ARBA" id="ARBA00009986"/>
    </source>
</evidence>
<evidence type="ECO:0000313" key="5">
    <source>
        <dbReference type="EMBL" id="SHK10130.1"/>
    </source>
</evidence>
<evidence type="ECO:0000259" key="4">
    <source>
        <dbReference type="Pfam" id="PF00171"/>
    </source>
</evidence>
<dbReference type="InterPro" id="IPR016162">
    <property type="entry name" value="Ald_DH_N"/>
</dbReference>
<dbReference type="InterPro" id="IPR047110">
    <property type="entry name" value="GABD/Sad-like"/>
</dbReference>
<dbReference type="RefSeq" id="WP_072714125.1">
    <property type="nucleotide sequence ID" value="NZ_FRAU01000001.1"/>
</dbReference>
<sequence length="465" mass="50988">MQEIAVRRSFPVINPATGAQLRVYEGMTGEEVAQTIERVHEAFQAWRRVPFAERAACMRQAASLLRKRADHYARLMAEEMGKPIRDGRAEVHKCAWVCEYYAEHAERFLAPEPVETDARKSYVAFEPLGVILAIMPWNFPFWQVFRFAAPTLMAGNAAVLKHASNVPGCALAIEELLREAGFPEHLFRTLLIGSDQVDPVIAHPRIRAVTLTGSTPAGRAVAARAGAALKKTVLELGGSDPYVILEDADVEQAAAICAKSRLINSGQSCIAAKRFVVVEAVREPFERLLVAHMQAARMGDPLDEATEVGPMARHDLRDELHRQVQESLRRGARLLLGGEIPEGPGAYYPPTVLTDVPKGSPAYEEELFGPVAAIIPVRDEAEAIRVANDTVFGLGAAVFTRDEARGERIAREAFEAGCCFVNDFVRSDPRLPFGGVKESGYGRELSIFGIREFVNIKTVFIGGAS</sequence>
<accession>A0A1M6PQ81</accession>
<dbReference type="OrthoDB" id="973869at2"/>
<dbReference type="EMBL" id="FRAU01000001">
    <property type="protein sequence ID" value="SHK10130.1"/>
    <property type="molecule type" value="Genomic_DNA"/>
</dbReference>
<gene>
    <name evidence="5" type="ORF">SAMN04488087_0277</name>
</gene>
<dbReference type="Pfam" id="PF00171">
    <property type="entry name" value="Aldedh"/>
    <property type="match status" value="1"/>
</dbReference>
<dbReference type="GO" id="GO:0004777">
    <property type="term" value="F:succinate-semialdehyde dehydrogenase (NAD+) activity"/>
    <property type="evidence" value="ECO:0007669"/>
    <property type="project" value="TreeGrafter"/>
</dbReference>
<name>A0A1M6PQ81_9BACT</name>
<keyword evidence="2" id="KW-0521">NADP</keyword>
<dbReference type="Gene3D" id="3.40.605.10">
    <property type="entry name" value="Aldehyde Dehydrogenase, Chain A, domain 1"/>
    <property type="match status" value="1"/>
</dbReference>
<evidence type="ECO:0000256" key="2">
    <source>
        <dbReference type="ARBA" id="ARBA00022857"/>
    </source>
</evidence>
<dbReference type="CDD" id="cd07100">
    <property type="entry name" value="ALDH_SSADH1_GabD1"/>
    <property type="match status" value="1"/>
</dbReference>
<organism evidence="5 6">
    <name type="scientific">Rhodothermus profundi</name>
    <dbReference type="NCBI Taxonomy" id="633813"/>
    <lineage>
        <taxon>Bacteria</taxon>
        <taxon>Pseudomonadati</taxon>
        <taxon>Rhodothermota</taxon>
        <taxon>Rhodothermia</taxon>
        <taxon>Rhodothermales</taxon>
        <taxon>Rhodothermaceae</taxon>
        <taxon>Rhodothermus</taxon>
    </lineage>
</organism>
<dbReference type="FunFam" id="3.40.309.10:FF:000010">
    <property type="entry name" value="Gamma-aminobutyraldehyde dehydrogenase"/>
    <property type="match status" value="1"/>
</dbReference>
<dbReference type="InterPro" id="IPR016163">
    <property type="entry name" value="Ald_DH_C"/>
</dbReference>
<keyword evidence="3" id="KW-0560">Oxidoreductase</keyword>
<keyword evidence="6" id="KW-1185">Reference proteome</keyword>
<dbReference type="InterPro" id="IPR016161">
    <property type="entry name" value="Ald_DH/histidinol_DH"/>
</dbReference>